<name>A0A8C3JP65_9CHAR</name>
<evidence type="ECO:0000313" key="1">
    <source>
        <dbReference type="Ensembl" id="ENSCPGP00000011025.1"/>
    </source>
</evidence>
<protein>
    <submittedName>
        <fullName evidence="1">Uncharacterized protein</fullName>
    </submittedName>
</protein>
<dbReference type="Ensembl" id="ENSCPGT00000012087.1">
    <property type="protein sequence ID" value="ENSCPGP00000011025.1"/>
    <property type="gene ID" value="ENSCPGG00000007859.1"/>
</dbReference>
<proteinExistence type="predicted"/>
<reference evidence="1" key="1">
    <citation type="submission" date="2025-08" db="UniProtKB">
        <authorList>
            <consortium name="Ensembl"/>
        </authorList>
    </citation>
    <scope>IDENTIFICATION</scope>
</reference>
<dbReference type="AlphaFoldDB" id="A0A8C3JP65"/>
<accession>A0A8C3JP65</accession>
<reference evidence="1" key="2">
    <citation type="submission" date="2025-09" db="UniProtKB">
        <authorList>
            <consortium name="Ensembl"/>
        </authorList>
    </citation>
    <scope>IDENTIFICATION</scope>
</reference>
<organism evidence="1 2">
    <name type="scientific">Calidris pygmaea</name>
    <name type="common">Spoon-billed sandpiper</name>
    <dbReference type="NCBI Taxonomy" id="425635"/>
    <lineage>
        <taxon>Eukaryota</taxon>
        <taxon>Metazoa</taxon>
        <taxon>Chordata</taxon>
        <taxon>Craniata</taxon>
        <taxon>Vertebrata</taxon>
        <taxon>Euteleostomi</taxon>
        <taxon>Archelosauria</taxon>
        <taxon>Archosauria</taxon>
        <taxon>Dinosauria</taxon>
        <taxon>Saurischia</taxon>
        <taxon>Theropoda</taxon>
        <taxon>Coelurosauria</taxon>
        <taxon>Aves</taxon>
        <taxon>Neognathae</taxon>
        <taxon>Neoaves</taxon>
        <taxon>Charadriiformes</taxon>
        <taxon>Scolopacidae</taxon>
        <taxon>Calidris</taxon>
    </lineage>
</organism>
<sequence>LDKINQSVICLWKTDAMCFRGKFSAGKALALPVAGQGAMQSSGGMLVQPKDAVAALQRWLGAESPPLLLGSQGTKNLNKRNRTWAF</sequence>
<dbReference type="Proteomes" id="UP000694419">
    <property type="component" value="Unplaced"/>
</dbReference>
<keyword evidence="2" id="KW-1185">Reference proteome</keyword>
<evidence type="ECO:0000313" key="2">
    <source>
        <dbReference type="Proteomes" id="UP000694419"/>
    </source>
</evidence>